<dbReference type="AlphaFoldDB" id="A0A482EVF2"/>
<gene>
    <name evidence="1" type="ORF">NNIBIDOC_00049</name>
</gene>
<protein>
    <submittedName>
        <fullName evidence="1">Uncharacterized protein</fullName>
    </submittedName>
</protein>
<evidence type="ECO:0000313" key="1">
    <source>
        <dbReference type="EMBL" id="QBM91382.1"/>
    </source>
</evidence>
<organism evidence="1">
    <name type="scientific">Salmonella sp</name>
    <dbReference type="NCBI Taxonomy" id="599"/>
    <lineage>
        <taxon>Bacteria</taxon>
        <taxon>Pseudomonadati</taxon>
        <taxon>Pseudomonadota</taxon>
        <taxon>Gammaproteobacteria</taxon>
        <taxon>Enterobacterales</taxon>
        <taxon>Enterobacteriaceae</taxon>
        <taxon>Salmonella</taxon>
    </lineage>
</organism>
<reference evidence="1" key="1">
    <citation type="submission" date="2019-01" db="EMBL/GenBank/DDBJ databases">
        <title>Salmonella strain 1423 plasmid sequences.</title>
        <authorList>
            <person name="Chen K."/>
            <person name="Chen S."/>
        </authorList>
    </citation>
    <scope>NUCLEOTIDE SEQUENCE</scope>
    <source>
        <strain evidence="1">Sa1423</strain>
        <plasmid evidence="1">pSa1423-90k</plasmid>
    </source>
</reference>
<sequence>MDIMQAVKKNQEGQAEVCRRKAWCWCRLLTQ</sequence>
<keyword evidence="1" id="KW-0614">Plasmid</keyword>
<accession>A0A482EVF2</accession>
<name>A0A482EVF2_SALSP</name>
<dbReference type="EMBL" id="MK356557">
    <property type="protein sequence ID" value="QBM91382.1"/>
    <property type="molecule type" value="Genomic_DNA"/>
</dbReference>
<geneLocation type="plasmid" evidence="1">
    <name>pSa1423-90k</name>
</geneLocation>
<proteinExistence type="predicted"/>